<reference evidence="4" key="3">
    <citation type="submission" date="2025-04" db="UniProtKB">
        <authorList>
            <consortium name="RefSeq"/>
        </authorList>
    </citation>
    <scope>IDENTIFICATION</scope>
    <source>
        <strain evidence="4">CBS 304.34</strain>
    </source>
</reference>
<evidence type="ECO:0000313" key="2">
    <source>
        <dbReference type="EMBL" id="KAF2813985.1"/>
    </source>
</evidence>
<protein>
    <submittedName>
        <fullName evidence="2 4">Uncharacterized protein</fullName>
    </submittedName>
</protein>
<accession>A0A6A6Z1D5</accession>
<reference evidence="2 4" key="1">
    <citation type="journal article" date="2020" name="Stud. Mycol.">
        <title>101 Dothideomycetes genomes: a test case for predicting lifestyles and emergence of pathogens.</title>
        <authorList>
            <person name="Haridas S."/>
            <person name="Albert R."/>
            <person name="Binder M."/>
            <person name="Bloem J."/>
            <person name="Labutti K."/>
            <person name="Salamov A."/>
            <person name="Andreopoulos B."/>
            <person name="Baker S."/>
            <person name="Barry K."/>
            <person name="Bills G."/>
            <person name="Bluhm B."/>
            <person name="Cannon C."/>
            <person name="Castanera R."/>
            <person name="Culley D."/>
            <person name="Daum C."/>
            <person name="Ezra D."/>
            <person name="Gonzalez J."/>
            <person name="Henrissat B."/>
            <person name="Kuo A."/>
            <person name="Liang C."/>
            <person name="Lipzen A."/>
            <person name="Lutzoni F."/>
            <person name="Magnuson J."/>
            <person name="Mondo S."/>
            <person name="Nolan M."/>
            <person name="Ohm R."/>
            <person name="Pangilinan J."/>
            <person name="Park H.-J."/>
            <person name="Ramirez L."/>
            <person name="Alfaro M."/>
            <person name="Sun H."/>
            <person name="Tritt A."/>
            <person name="Yoshinaga Y."/>
            <person name="Zwiers L.-H."/>
            <person name="Turgeon B."/>
            <person name="Goodwin S."/>
            <person name="Spatafora J."/>
            <person name="Crous P."/>
            <person name="Grigoriev I."/>
        </authorList>
    </citation>
    <scope>NUCLEOTIDE SEQUENCE</scope>
    <source>
        <strain evidence="2 4">CBS 304.34</strain>
    </source>
</reference>
<feature type="compositionally biased region" description="Basic residues" evidence="1">
    <location>
        <begin position="193"/>
        <end position="205"/>
    </location>
</feature>
<proteinExistence type="predicted"/>
<organism evidence="2">
    <name type="scientific">Mytilinidion resinicola</name>
    <dbReference type="NCBI Taxonomy" id="574789"/>
    <lineage>
        <taxon>Eukaryota</taxon>
        <taxon>Fungi</taxon>
        <taxon>Dikarya</taxon>
        <taxon>Ascomycota</taxon>
        <taxon>Pezizomycotina</taxon>
        <taxon>Dothideomycetes</taxon>
        <taxon>Pleosporomycetidae</taxon>
        <taxon>Mytilinidiales</taxon>
        <taxon>Mytilinidiaceae</taxon>
        <taxon>Mytilinidion</taxon>
    </lineage>
</organism>
<evidence type="ECO:0000313" key="4">
    <source>
        <dbReference type="RefSeq" id="XP_033580949.1"/>
    </source>
</evidence>
<dbReference type="RefSeq" id="XP_033580949.1">
    <property type="nucleotide sequence ID" value="XM_033723378.1"/>
</dbReference>
<evidence type="ECO:0000313" key="3">
    <source>
        <dbReference type="Proteomes" id="UP000504636"/>
    </source>
</evidence>
<dbReference type="GeneID" id="54464271"/>
<feature type="compositionally biased region" description="Basic residues" evidence="1">
    <location>
        <begin position="268"/>
        <end position="296"/>
    </location>
</feature>
<feature type="compositionally biased region" description="Polar residues" evidence="1">
    <location>
        <begin position="1"/>
        <end position="10"/>
    </location>
</feature>
<evidence type="ECO:0000256" key="1">
    <source>
        <dbReference type="SAM" id="MobiDB-lite"/>
    </source>
</evidence>
<keyword evidence="3" id="KW-1185">Reference proteome</keyword>
<reference evidence="4" key="2">
    <citation type="submission" date="2020-04" db="EMBL/GenBank/DDBJ databases">
        <authorList>
            <consortium name="NCBI Genome Project"/>
        </authorList>
    </citation>
    <scope>NUCLEOTIDE SEQUENCE</scope>
    <source>
        <strain evidence="4">CBS 304.34</strain>
    </source>
</reference>
<feature type="compositionally biased region" description="Acidic residues" evidence="1">
    <location>
        <begin position="247"/>
        <end position="261"/>
    </location>
</feature>
<sequence length="296" mass="31527">MSSSTQQPNGLSVYERLKQKGCTSEGGSGRSWADRFHYGEIPWNNEGFFNPDTQTYVPFEGNPHLVPTPPILPLPSPGSSPSNSLYLPPPRVPIPAHIQHTYGPFRQTDITAPSQRITHDNVAVEYATLYAPTKSPTPERAEKPKEPEHTPMEGLDDLDLGAESSLSEYDTDAGEEYIPFDKEAQNAAEARNVPRRARYAAKKRAQQSGTSGADSKKNDIAGPSQPAGGLQAAAASGSQDTLTASEGNDDDGEAAGVDDEPATPIVRGRGKARGGRGARAGRGRGGRARGRGRRGA</sequence>
<feature type="compositionally biased region" description="Low complexity" evidence="1">
    <location>
        <begin position="221"/>
        <end position="239"/>
    </location>
</feature>
<feature type="compositionally biased region" description="Pro residues" evidence="1">
    <location>
        <begin position="68"/>
        <end position="78"/>
    </location>
</feature>
<dbReference type="EMBL" id="MU003695">
    <property type="protein sequence ID" value="KAF2813985.1"/>
    <property type="molecule type" value="Genomic_DNA"/>
</dbReference>
<dbReference type="AlphaFoldDB" id="A0A6A6Z1D5"/>
<dbReference type="Proteomes" id="UP000504636">
    <property type="component" value="Unplaced"/>
</dbReference>
<feature type="region of interest" description="Disordered" evidence="1">
    <location>
        <begin position="1"/>
        <end position="31"/>
    </location>
</feature>
<dbReference type="OrthoDB" id="10530738at2759"/>
<gene>
    <name evidence="2 4" type="ORF">BDZ99DRAFT_495562</name>
</gene>
<feature type="compositionally biased region" description="Basic and acidic residues" evidence="1">
    <location>
        <begin position="137"/>
        <end position="151"/>
    </location>
</feature>
<name>A0A6A6Z1D5_9PEZI</name>
<feature type="region of interest" description="Disordered" evidence="1">
    <location>
        <begin position="129"/>
        <end position="296"/>
    </location>
</feature>
<feature type="region of interest" description="Disordered" evidence="1">
    <location>
        <begin position="68"/>
        <end position="90"/>
    </location>
</feature>